<keyword evidence="2" id="KW-0732">Signal</keyword>
<evidence type="ECO:0000256" key="1">
    <source>
        <dbReference type="SAM" id="MobiDB-lite"/>
    </source>
</evidence>
<dbReference type="EMBL" id="JACXLC010000001">
    <property type="protein sequence ID" value="MBD2842554.1"/>
    <property type="molecule type" value="Genomic_DNA"/>
</dbReference>
<evidence type="ECO:0000313" key="4">
    <source>
        <dbReference type="Proteomes" id="UP000635384"/>
    </source>
</evidence>
<feature type="region of interest" description="Disordered" evidence="1">
    <location>
        <begin position="199"/>
        <end position="218"/>
    </location>
</feature>
<evidence type="ECO:0000256" key="2">
    <source>
        <dbReference type="SAM" id="SignalP"/>
    </source>
</evidence>
<protein>
    <submittedName>
        <fullName evidence="3">CpaD family pilus assembly protein</fullName>
    </submittedName>
</protein>
<reference evidence="3 4" key="1">
    <citation type="submission" date="2020-09" db="EMBL/GenBank/DDBJ databases">
        <authorList>
            <person name="Yoon J.-W."/>
        </authorList>
    </citation>
    <scope>NUCLEOTIDE SEQUENCE [LARGE SCALE GENOMIC DNA]</scope>
    <source>
        <strain evidence="3 4">KMU-140</strain>
    </source>
</reference>
<feature type="chain" id="PRO_5047091818" evidence="2">
    <location>
        <begin position="27"/>
        <end position="218"/>
    </location>
</feature>
<comment type="caution">
    <text evidence="3">The sequence shown here is derived from an EMBL/GenBank/DDBJ whole genome shotgun (WGS) entry which is preliminary data.</text>
</comment>
<feature type="signal peptide" evidence="2">
    <location>
        <begin position="1"/>
        <end position="26"/>
    </location>
</feature>
<dbReference type="InterPro" id="IPR019027">
    <property type="entry name" value="Pilus_biogenesis_CpaD-related"/>
</dbReference>
<name>A0ABR8KVV7_9SPHN</name>
<gene>
    <name evidence="3" type="ORF">IB285_09825</name>
</gene>
<organism evidence="3 4">
    <name type="scientific">Erythrobacter rubeus</name>
    <dbReference type="NCBI Taxonomy" id="2760803"/>
    <lineage>
        <taxon>Bacteria</taxon>
        <taxon>Pseudomonadati</taxon>
        <taxon>Pseudomonadota</taxon>
        <taxon>Alphaproteobacteria</taxon>
        <taxon>Sphingomonadales</taxon>
        <taxon>Erythrobacteraceae</taxon>
        <taxon>Erythrobacter/Porphyrobacter group</taxon>
        <taxon>Erythrobacter</taxon>
    </lineage>
</organism>
<dbReference type="RefSeq" id="WP_190788005.1">
    <property type="nucleotide sequence ID" value="NZ_JACXLC010000001.1"/>
</dbReference>
<keyword evidence="4" id="KW-1185">Reference proteome</keyword>
<sequence>MHTAFKSKLAKAPLHALALSIGLAVAGCGGMPSNTSLYSTKQPVVERTNYTLDVNTTAQGLTVSEQTRLNGWFETMDLRYGDRVTIEDPSNSPAVTDAVSELAGRYGLIVEPVAPTTAGFLQPGQARVVITRSTASVPGCPEWSAHSDMNYTNGMSPNFGCANNSNLAAMVANPEDLLKGQEGTGETVIATGTKAIDTYREAPPSGAGGLQNAQGGQQ</sequence>
<dbReference type="PROSITE" id="PS51257">
    <property type="entry name" value="PROKAR_LIPOPROTEIN"/>
    <property type="match status" value="1"/>
</dbReference>
<evidence type="ECO:0000313" key="3">
    <source>
        <dbReference type="EMBL" id="MBD2842554.1"/>
    </source>
</evidence>
<dbReference type="Proteomes" id="UP000635384">
    <property type="component" value="Unassembled WGS sequence"/>
</dbReference>
<accession>A0ABR8KVV7</accession>
<dbReference type="Pfam" id="PF09476">
    <property type="entry name" value="Pilus_CpaD"/>
    <property type="match status" value="1"/>
</dbReference>
<proteinExistence type="predicted"/>